<dbReference type="Proteomes" id="UP001163823">
    <property type="component" value="Chromosome 4"/>
</dbReference>
<proteinExistence type="predicted"/>
<sequence length="715" mass="78964">MGIDLHQILRSLCYNTDWKYAVFWKLKHRARMVLTWEDAYYENGGNYDLSGNKCFRKNLEHFDGGHLSHDPLGLAVAKMSYHVYSLGEGIVGQVAVTGKHQWICVDNHVTGSGSSFESSVGWQSQLAAGIRTIAVVAVSPLGVIQLGSLNKVIEDVEVVNHIRGFILGLQGYSLAYTPTPVQCSMKNSSCQVDSSDICSPFSCSGKSCCDVHQKKAIDVVVGPRGSELYCDEFSILPQASPNTINLEHKKHEGMRLLNERKCADENSGCKNMGVGSEGNATSLLHSSVIDSSNLNDLKFSGQNIGVGSAFFPSDFLEVSDSDKLCSVEDFNPKGVPDVPRPSDIKFRKDMEKLEFQTQSCYRNTSYTLLNFPAGCELHEALGPAFLKKSSYFDYEEEKQDVKTLEMPERINNSQLTSESHPEDLLEAIVGSVFHSNNDVHSEVSLCTSVLSPLASGKKLESSIHTIHTINSEGCSIDQSSLTREDKQPCLSLSGISDVMSPKGFSSCPGTCSEPLERSSESAKNKKKRVRPGESCRPRPRDRQLIQDRIKELRELVPNGAKCSIDSLLEHAAKHMLFMQSISKHVDKLNTCTHSKIKLHHSGADINGSSNYEQGSSWAMEVGGHLKVHSILVENLNKNGQMLVEMLCDECSHFLEIAEAIRSLGLTILKGATEAHGEKTWICFVVEGQNSRIIHRLDILWPLVQILQSKSTMYSQ</sequence>
<dbReference type="AlphaFoldDB" id="A0AAD7Q0N0"/>
<keyword evidence="3" id="KW-0804">Transcription</keyword>
<evidence type="ECO:0000256" key="5">
    <source>
        <dbReference type="SAM" id="MobiDB-lite"/>
    </source>
</evidence>
<evidence type="ECO:0000256" key="4">
    <source>
        <dbReference type="ARBA" id="ARBA00023242"/>
    </source>
</evidence>
<keyword evidence="4" id="KW-0539">Nucleus</keyword>
<feature type="compositionally biased region" description="Basic and acidic residues" evidence="5">
    <location>
        <begin position="530"/>
        <end position="542"/>
    </location>
</feature>
<dbReference type="InterPro" id="IPR011598">
    <property type="entry name" value="bHLH_dom"/>
</dbReference>
<feature type="compositionally biased region" description="Basic and acidic residues" evidence="5">
    <location>
        <begin position="514"/>
        <end position="523"/>
    </location>
</feature>
<feature type="domain" description="BHLH" evidence="6">
    <location>
        <begin position="529"/>
        <end position="578"/>
    </location>
</feature>
<evidence type="ECO:0000256" key="1">
    <source>
        <dbReference type="ARBA" id="ARBA00004123"/>
    </source>
</evidence>
<evidence type="ECO:0000313" key="7">
    <source>
        <dbReference type="EMBL" id="KAJ7972675.1"/>
    </source>
</evidence>
<keyword evidence="2" id="KW-0805">Transcription regulation</keyword>
<organism evidence="7 8">
    <name type="scientific">Quillaja saponaria</name>
    <name type="common">Soap bark tree</name>
    <dbReference type="NCBI Taxonomy" id="32244"/>
    <lineage>
        <taxon>Eukaryota</taxon>
        <taxon>Viridiplantae</taxon>
        <taxon>Streptophyta</taxon>
        <taxon>Embryophyta</taxon>
        <taxon>Tracheophyta</taxon>
        <taxon>Spermatophyta</taxon>
        <taxon>Magnoliopsida</taxon>
        <taxon>eudicotyledons</taxon>
        <taxon>Gunneridae</taxon>
        <taxon>Pentapetalae</taxon>
        <taxon>rosids</taxon>
        <taxon>fabids</taxon>
        <taxon>Fabales</taxon>
        <taxon>Quillajaceae</taxon>
        <taxon>Quillaja</taxon>
    </lineage>
</organism>
<dbReference type="EMBL" id="JARAOO010000004">
    <property type="protein sequence ID" value="KAJ7972675.1"/>
    <property type="molecule type" value="Genomic_DNA"/>
</dbReference>
<dbReference type="PANTHER" id="PTHR46196">
    <property type="entry name" value="TRANSCRIPTION FACTOR BHLH155-LIKE ISOFORM X1-RELATED"/>
    <property type="match status" value="1"/>
</dbReference>
<accession>A0AAD7Q0N0</accession>
<gene>
    <name evidence="7" type="ORF">O6P43_010528</name>
</gene>
<dbReference type="PANTHER" id="PTHR46196:SF1">
    <property type="entry name" value="TRANSCRIPTION FACTOR EMB1444-RELATED"/>
    <property type="match status" value="1"/>
</dbReference>
<protein>
    <submittedName>
        <fullName evidence="7">Transcription factor</fullName>
    </submittedName>
</protein>
<evidence type="ECO:0000313" key="8">
    <source>
        <dbReference type="Proteomes" id="UP001163823"/>
    </source>
</evidence>
<comment type="caution">
    <text evidence="7">The sequence shown here is derived from an EMBL/GenBank/DDBJ whole genome shotgun (WGS) entry which is preliminary data.</text>
</comment>
<dbReference type="Pfam" id="PF14215">
    <property type="entry name" value="bHLH-MYC_N"/>
    <property type="match status" value="1"/>
</dbReference>
<keyword evidence="8" id="KW-1185">Reference proteome</keyword>
<name>A0AAD7Q0N0_QUISA</name>
<evidence type="ECO:0000259" key="6">
    <source>
        <dbReference type="PROSITE" id="PS50888"/>
    </source>
</evidence>
<comment type="subcellular location">
    <subcellularLocation>
        <location evidence="1">Nucleus</location>
    </subcellularLocation>
</comment>
<dbReference type="InterPro" id="IPR043561">
    <property type="entry name" value="LHW-like"/>
</dbReference>
<dbReference type="KEGG" id="qsa:O6P43_010528"/>
<reference evidence="7" key="1">
    <citation type="journal article" date="2023" name="Science">
        <title>Elucidation of the pathway for biosynthesis of saponin adjuvants from the soapbark tree.</title>
        <authorList>
            <person name="Reed J."/>
            <person name="Orme A."/>
            <person name="El-Demerdash A."/>
            <person name="Owen C."/>
            <person name="Martin L.B.B."/>
            <person name="Misra R.C."/>
            <person name="Kikuchi S."/>
            <person name="Rejzek M."/>
            <person name="Martin A.C."/>
            <person name="Harkess A."/>
            <person name="Leebens-Mack J."/>
            <person name="Louveau T."/>
            <person name="Stephenson M.J."/>
            <person name="Osbourn A."/>
        </authorList>
    </citation>
    <scope>NUCLEOTIDE SEQUENCE</scope>
    <source>
        <strain evidence="7">S10</strain>
    </source>
</reference>
<dbReference type="GO" id="GO:0046983">
    <property type="term" value="F:protein dimerization activity"/>
    <property type="evidence" value="ECO:0007669"/>
    <property type="project" value="InterPro"/>
</dbReference>
<evidence type="ECO:0000256" key="3">
    <source>
        <dbReference type="ARBA" id="ARBA00023163"/>
    </source>
</evidence>
<feature type="region of interest" description="Disordered" evidence="5">
    <location>
        <begin position="503"/>
        <end position="542"/>
    </location>
</feature>
<dbReference type="GO" id="GO:0005634">
    <property type="term" value="C:nucleus"/>
    <property type="evidence" value="ECO:0007669"/>
    <property type="project" value="UniProtKB-SubCell"/>
</dbReference>
<dbReference type="GO" id="GO:0003700">
    <property type="term" value="F:DNA-binding transcription factor activity"/>
    <property type="evidence" value="ECO:0007669"/>
    <property type="project" value="InterPro"/>
</dbReference>
<dbReference type="Pfam" id="PF23176">
    <property type="entry name" value="bHLH_LHW"/>
    <property type="match status" value="1"/>
</dbReference>
<evidence type="ECO:0000256" key="2">
    <source>
        <dbReference type="ARBA" id="ARBA00023015"/>
    </source>
</evidence>
<dbReference type="PROSITE" id="PS50888">
    <property type="entry name" value="BHLH"/>
    <property type="match status" value="1"/>
</dbReference>
<dbReference type="InterPro" id="IPR025610">
    <property type="entry name" value="MYC/MYB_N"/>
</dbReference>